<name>A0A8T4KVN1_9ARCH</name>
<keyword evidence="1" id="KW-0472">Membrane</keyword>
<keyword evidence="1" id="KW-0812">Transmembrane</keyword>
<reference evidence="2" key="1">
    <citation type="submission" date="2021-03" db="EMBL/GenBank/DDBJ databases">
        <authorList>
            <person name="Jaffe A."/>
        </authorList>
    </citation>
    <scope>NUCLEOTIDE SEQUENCE</scope>
    <source>
        <strain evidence="2">RIFCSPHIGHO2_01_FULL_GW2011_AR10_43_9</strain>
    </source>
</reference>
<organism evidence="2 3">
    <name type="scientific">Candidatus Iainarchaeum sp</name>
    <dbReference type="NCBI Taxonomy" id="3101447"/>
    <lineage>
        <taxon>Archaea</taxon>
        <taxon>Candidatus Iainarchaeota</taxon>
        <taxon>Candidatus Iainarchaeia</taxon>
        <taxon>Candidatus Iainarchaeales</taxon>
        <taxon>Candidatus Iainarchaeaceae</taxon>
        <taxon>Candidatus Iainarchaeum</taxon>
    </lineage>
</organism>
<comment type="caution">
    <text evidence="2">The sequence shown here is derived from an EMBL/GenBank/DDBJ whole genome shotgun (WGS) entry which is preliminary data.</text>
</comment>
<feature type="transmembrane region" description="Helical" evidence="1">
    <location>
        <begin position="12"/>
        <end position="33"/>
    </location>
</feature>
<dbReference type="Proteomes" id="UP000683213">
    <property type="component" value="Unassembled WGS sequence"/>
</dbReference>
<dbReference type="EMBL" id="JAGVWF010000023">
    <property type="protein sequence ID" value="MBS3059103.1"/>
    <property type="molecule type" value="Genomic_DNA"/>
</dbReference>
<evidence type="ECO:0000313" key="2">
    <source>
        <dbReference type="EMBL" id="MBS3059103.1"/>
    </source>
</evidence>
<proteinExistence type="predicted"/>
<reference evidence="2" key="2">
    <citation type="submission" date="2021-05" db="EMBL/GenBank/DDBJ databases">
        <title>Protein family content uncovers lineage relationships and bacterial pathway maintenance mechanisms in DPANN archaea.</title>
        <authorList>
            <person name="Castelle C.J."/>
            <person name="Meheust R."/>
            <person name="Jaffe A.L."/>
            <person name="Seitz K."/>
            <person name="Gong X."/>
            <person name="Baker B.J."/>
            <person name="Banfield J.F."/>
        </authorList>
    </citation>
    <scope>NUCLEOTIDE SEQUENCE</scope>
    <source>
        <strain evidence="2">RIFCSPHIGHO2_01_FULL_GW2011_AR10_43_9</strain>
    </source>
</reference>
<keyword evidence="1" id="KW-1133">Transmembrane helix</keyword>
<gene>
    <name evidence="2" type="ORF">J4224_01615</name>
</gene>
<evidence type="ECO:0000256" key="1">
    <source>
        <dbReference type="SAM" id="Phobius"/>
    </source>
</evidence>
<evidence type="ECO:0000313" key="3">
    <source>
        <dbReference type="Proteomes" id="UP000683213"/>
    </source>
</evidence>
<protein>
    <submittedName>
        <fullName evidence="2">Uncharacterized protein</fullName>
    </submittedName>
</protein>
<dbReference type="AlphaFoldDB" id="A0A8T4KVN1"/>
<sequence length="161" mass="17118">MREAQGSIEYLLLIGGAMLLAVIVLSLISSIAVSGVSELLSQIGIIGDIFKGFSSCDSSFELERHLLIIHGDSANINVSLDGAAEVRRIRLNPSIFGQGINYAVSVDSAVVGSGNDSTESIVFDDLSISVNPPEFNLKIDKTDPNVPKIEVDVETIVLLCN</sequence>
<accession>A0A8T4KVN1</accession>